<dbReference type="PANTHER" id="PTHR31944">
    <property type="entry name" value="HEME-RESPONSIVE ZINC FINGER TRANSCRIPTION FACTOR HAP1"/>
    <property type="match status" value="1"/>
</dbReference>
<dbReference type="EMBL" id="CP015055">
    <property type="protein sequence ID" value="QGN14860.1"/>
    <property type="molecule type" value="Genomic_DNA"/>
</dbReference>
<dbReference type="Pfam" id="PF16846">
    <property type="entry name" value="Cep3"/>
    <property type="match status" value="1"/>
</dbReference>
<feature type="domain" description="Zn(2)-C6 fungal-type" evidence="7">
    <location>
        <begin position="9"/>
        <end position="41"/>
    </location>
</feature>
<dbReference type="PANTHER" id="PTHR31944:SF131">
    <property type="entry name" value="HEME-RESPONSIVE ZINC FINGER TRANSCRIPTION FACTOR HAP1"/>
    <property type="match status" value="1"/>
</dbReference>
<keyword evidence="3" id="KW-0805">Transcription regulation</keyword>
<evidence type="ECO:0000313" key="8">
    <source>
        <dbReference type="EMBL" id="QGN14860.1"/>
    </source>
</evidence>
<dbReference type="SMART" id="SM00066">
    <property type="entry name" value="GAL4"/>
    <property type="match status" value="1"/>
</dbReference>
<evidence type="ECO:0000256" key="2">
    <source>
        <dbReference type="ARBA" id="ARBA00022833"/>
    </source>
</evidence>
<dbReference type="InterPro" id="IPR036864">
    <property type="entry name" value="Zn2-C6_fun-type_DNA-bd_sf"/>
</dbReference>
<dbReference type="SUPFAM" id="SSF57701">
    <property type="entry name" value="Zn2/Cys6 DNA-binding domain"/>
    <property type="match status" value="1"/>
</dbReference>
<dbReference type="Proteomes" id="UP000422736">
    <property type="component" value="Chromosome 2"/>
</dbReference>
<dbReference type="GO" id="GO:0003677">
    <property type="term" value="F:DNA binding"/>
    <property type="evidence" value="ECO:0007669"/>
    <property type="project" value="UniProtKB-KW"/>
</dbReference>
<name>A0ABX6ETM5_KLUMA</name>
<keyword evidence="2" id="KW-0862">Zinc</keyword>
<proteinExistence type="predicted"/>
<dbReference type="Pfam" id="PF00172">
    <property type="entry name" value="Zn_clus"/>
    <property type="match status" value="1"/>
</dbReference>
<protein>
    <submittedName>
        <fullName evidence="8">Centromere DNA-binding protein complex CBF3 subunit B</fullName>
    </submittedName>
</protein>
<evidence type="ECO:0000256" key="3">
    <source>
        <dbReference type="ARBA" id="ARBA00023015"/>
    </source>
</evidence>
<keyword evidence="6" id="KW-0539">Nucleus</keyword>
<dbReference type="CDD" id="cd00067">
    <property type="entry name" value="GAL4"/>
    <property type="match status" value="1"/>
</dbReference>
<keyword evidence="5" id="KW-0804">Transcription</keyword>
<organism evidence="8 9">
    <name type="scientific">Kluyveromyces marxianus</name>
    <name type="common">Yeast</name>
    <name type="synonym">Candida kefyr</name>
    <dbReference type="NCBI Taxonomy" id="4911"/>
    <lineage>
        <taxon>Eukaryota</taxon>
        <taxon>Fungi</taxon>
        <taxon>Dikarya</taxon>
        <taxon>Ascomycota</taxon>
        <taxon>Saccharomycotina</taxon>
        <taxon>Saccharomycetes</taxon>
        <taxon>Saccharomycetales</taxon>
        <taxon>Saccharomycetaceae</taxon>
        <taxon>Kluyveromyces</taxon>
    </lineage>
</organism>
<sequence length="616" mass="72154">MKSVSAAHPCTVCQKRKVKCDRNQPVCHNCAARNEIDECIYENKRSNKRVRVGSEPSKYDTELYSLWNEYENLWLRDVMGQKQNVTDNGMAPGLDNLHKINYMDFYDVLISKDLSFEILNYSLERLGWLYFGLFSDVGEILVEMEKFWSYYESSRFDPTEGDKSVDSIELFQSIDQLLWDLILRSILTTTVFFMPVHELQRLLNVEKFREYIPDLAEKSEWDENTRFQIFSVLLRLTLQKLLRVIFTINNDLRIVQIFLILSNTSFHQIYPTLGTNLLVHSIHLTNSLGVKDFKLKINDTATSRLRKLTFQNIWFRLSTIDYLTSTPYNPINLHSQNKSIIKQNYLVTRLDTDMVDVYDIENTLESLRWEILSLDRDLEETNSPSLKTLASIKDLLILLDKRIQNISNESSINKKFEIFILKLQSSFVLWKTLRAEFTQHGVASGFQKLCFQSQVIIGLFLTNIQDNVPEFNSYFLCFYVLSRISAFHSFYEIFFVSEENEQLSTDCIEIFAMMSHNYQPLNIGILSDLSRFGKLKTLKQSVKVIDGNNKLNHPVHYILREDIQLFRRMLGYKKNITSSFDSSIDDNLDNSNMSKEFLEIVNGFRSSHPLFVETWN</sequence>
<evidence type="ECO:0000313" key="9">
    <source>
        <dbReference type="Proteomes" id="UP000422736"/>
    </source>
</evidence>
<reference evidence="8 9" key="1">
    <citation type="submission" date="2016-03" db="EMBL/GenBank/DDBJ databases">
        <title>How can Kluyveromyces marxianus grow so fast - potential evolutionary course in Saccharomyces Complex revealed by comparative genomics.</title>
        <authorList>
            <person name="Mo W."/>
            <person name="Lu W."/>
            <person name="Yang X."/>
            <person name="Qi J."/>
            <person name="Lv H."/>
        </authorList>
    </citation>
    <scope>NUCLEOTIDE SEQUENCE [LARGE SCALE GENOMIC DNA]</scope>
    <source>
        <strain evidence="8 9">FIM1</strain>
    </source>
</reference>
<dbReference type="InterPro" id="IPR031760">
    <property type="entry name" value="Cep3_C"/>
</dbReference>
<dbReference type="PROSITE" id="PS50048">
    <property type="entry name" value="ZN2_CY6_FUNGAL_2"/>
    <property type="match status" value="1"/>
</dbReference>
<evidence type="ECO:0000256" key="1">
    <source>
        <dbReference type="ARBA" id="ARBA00022723"/>
    </source>
</evidence>
<accession>A0ABX6ETM5</accession>
<dbReference type="InterPro" id="IPR001138">
    <property type="entry name" value="Zn2Cys6_DnaBD"/>
</dbReference>
<evidence type="ECO:0000256" key="5">
    <source>
        <dbReference type="ARBA" id="ARBA00023163"/>
    </source>
</evidence>
<gene>
    <name evidence="8" type="primary">CEP3</name>
    <name evidence="8" type="ORF">FIM1_1533</name>
</gene>
<dbReference type="InterPro" id="IPR051430">
    <property type="entry name" value="Fungal_TF_Env_Response"/>
</dbReference>
<keyword evidence="1" id="KW-0479">Metal-binding</keyword>
<evidence type="ECO:0000259" key="7">
    <source>
        <dbReference type="PROSITE" id="PS50048"/>
    </source>
</evidence>
<dbReference type="Gene3D" id="4.10.240.10">
    <property type="entry name" value="Zn(2)-C6 fungal-type DNA-binding domain"/>
    <property type="match status" value="1"/>
</dbReference>
<keyword evidence="4 8" id="KW-0238">DNA-binding</keyword>
<evidence type="ECO:0000256" key="6">
    <source>
        <dbReference type="ARBA" id="ARBA00023242"/>
    </source>
</evidence>
<evidence type="ECO:0000256" key="4">
    <source>
        <dbReference type="ARBA" id="ARBA00023125"/>
    </source>
</evidence>
<keyword evidence="9" id="KW-1185">Reference proteome</keyword>